<dbReference type="PROSITE" id="PS51257">
    <property type="entry name" value="PROKAR_LIPOPROTEIN"/>
    <property type="match status" value="1"/>
</dbReference>
<gene>
    <name evidence="3" type="ORF">ACFFJ8_23535</name>
</gene>
<keyword evidence="4" id="KW-1185">Reference proteome</keyword>
<protein>
    <submittedName>
        <fullName evidence="3">YhcN/YlaJ family sporulation lipoprotein</fullName>
    </submittedName>
</protein>
<dbReference type="Pfam" id="PF09580">
    <property type="entry name" value="Spore_YhcN_YlaJ"/>
    <property type="match status" value="1"/>
</dbReference>
<sequence>MKKRMSTFKVSIMLTTSLMLFATGCTNTQTDNNQVRQQTRDNYRGPEIFRDRNNDADNRINRPLGDIDNQRLTDERNDRLDTNNFGTYNDNDGLKNAEDQVEIANLAAENITKLKGVERANVLVTRRNAYVAAALDEDQKKMTREIEDQIAKQVRKTDSDIQNVYVSTNPQFTDRINKYVEDVQQGRPVIGFVEQFNEMVARIFPNAR</sequence>
<accession>A0ABV6JEJ3</accession>
<organism evidence="3 4">
    <name type="scientific">Paenibacillus mendelii</name>
    <dbReference type="NCBI Taxonomy" id="206163"/>
    <lineage>
        <taxon>Bacteria</taxon>
        <taxon>Bacillati</taxon>
        <taxon>Bacillota</taxon>
        <taxon>Bacilli</taxon>
        <taxon>Bacillales</taxon>
        <taxon>Paenibacillaceae</taxon>
        <taxon>Paenibacillus</taxon>
    </lineage>
</organism>
<comment type="caution">
    <text evidence="3">The sequence shown here is derived from an EMBL/GenBank/DDBJ whole genome shotgun (WGS) entry which is preliminary data.</text>
</comment>
<evidence type="ECO:0000313" key="3">
    <source>
        <dbReference type="EMBL" id="MFC0394323.1"/>
    </source>
</evidence>
<feature type="compositionally biased region" description="Basic and acidic residues" evidence="1">
    <location>
        <begin position="45"/>
        <end position="60"/>
    </location>
</feature>
<dbReference type="Proteomes" id="UP001589818">
    <property type="component" value="Unassembled WGS sequence"/>
</dbReference>
<dbReference type="RefSeq" id="WP_204815477.1">
    <property type="nucleotide sequence ID" value="NZ_JANHOF010000001.1"/>
</dbReference>
<dbReference type="NCBIfam" id="TIGR02898">
    <property type="entry name" value="spore_YhcN_YlaJ"/>
    <property type="match status" value="1"/>
</dbReference>
<evidence type="ECO:0000313" key="4">
    <source>
        <dbReference type="Proteomes" id="UP001589818"/>
    </source>
</evidence>
<feature type="region of interest" description="Disordered" evidence="1">
    <location>
        <begin position="45"/>
        <end position="69"/>
    </location>
</feature>
<dbReference type="InterPro" id="IPR014247">
    <property type="entry name" value="Spore_lipoprot_YhcN/YlaJ"/>
</dbReference>
<feature type="signal peptide" evidence="2">
    <location>
        <begin position="1"/>
        <end position="22"/>
    </location>
</feature>
<proteinExistence type="predicted"/>
<name>A0ABV6JEJ3_9BACL</name>
<evidence type="ECO:0000256" key="1">
    <source>
        <dbReference type="SAM" id="MobiDB-lite"/>
    </source>
</evidence>
<keyword evidence="3" id="KW-0449">Lipoprotein</keyword>
<dbReference type="EMBL" id="JBHLVF010000041">
    <property type="protein sequence ID" value="MFC0394323.1"/>
    <property type="molecule type" value="Genomic_DNA"/>
</dbReference>
<keyword evidence="2" id="KW-0732">Signal</keyword>
<feature type="chain" id="PRO_5045336820" evidence="2">
    <location>
        <begin position="23"/>
        <end position="208"/>
    </location>
</feature>
<dbReference type="InterPro" id="IPR019076">
    <property type="entry name" value="Spore_lipoprot_YhcN/YlaJ-like"/>
</dbReference>
<evidence type="ECO:0000256" key="2">
    <source>
        <dbReference type="SAM" id="SignalP"/>
    </source>
</evidence>
<reference evidence="3 4" key="1">
    <citation type="submission" date="2024-09" db="EMBL/GenBank/DDBJ databases">
        <authorList>
            <person name="Sun Q."/>
            <person name="Mori K."/>
        </authorList>
    </citation>
    <scope>NUCLEOTIDE SEQUENCE [LARGE SCALE GENOMIC DNA]</scope>
    <source>
        <strain evidence="3 4">CCM 4839</strain>
    </source>
</reference>